<dbReference type="SUPFAM" id="SSF81383">
    <property type="entry name" value="F-box domain"/>
    <property type="match status" value="1"/>
</dbReference>
<evidence type="ECO:0008006" key="3">
    <source>
        <dbReference type="Google" id="ProtNLM"/>
    </source>
</evidence>
<evidence type="ECO:0000313" key="1">
    <source>
        <dbReference type="EMBL" id="KAF5338237.1"/>
    </source>
</evidence>
<proteinExistence type="predicted"/>
<dbReference type="InterPro" id="IPR036047">
    <property type="entry name" value="F-box-like_dom_sf"/>
</dbReference>
<dbReference type="OrthoDB" id="3071729at2759"/>
<comment type="caution">
    <text evidence="1">The sequence shown here is derived from an EMBL/GenBank/DDBJ whole genome shotgun (WGS) entry which is preliminary data.</text>
</comment>
<name>A0A8H5CAG8_9AGAR</name>
<evidence type="ECO:0000313" key="2">
    <source>
        <dbReference type="Proteomes" id="UP000559256"/>
    </source>
</evidence>
<sequence>MPITSFDYDIRQTIPQLSLVLRLSTCQYQYRESKTASIAQDIALLAQEIERGERIVESLKQSRLNALLHMKMGEALLAPIAKLPRELLEEIFQHYCRDEYEELPLIGEHPADKLSSVCTLWRDIAQSSPMLWSYVHLPGFSLLGSATSANNPDDHTLPAYAATAKETLARCLALSKDASLHIIFSCNMRSDLKGINVDLLHQMLVHSRRWSSADITLDSLDAVSRAFSRVLSESSPFPCLQQLHLQIGDLYAPHNEFQMSRLSSLPSLRQFSVTCYDISQHSSPSCKSLIGSGITSLDVFDEIHDNDLIFLNQFDRLRHLYLPNYQGARLGSALCEAAVHSSSIRHLVLRAKIHLHTTVTLTLFSQLCLPNLHSLEISQFGLSPDGV</sequence>
<gene>
    <name evidence="1" type="ORF">D9758_012846</name>
</gene>
<accession>A0A8H5CAG8</accession>
<dbReference type="AlphaFoldDB" id="A0A8H5CAG8"/>
<dbReference type="Proteomes" id="UP000559256">
    <property type="component" value="Unassembled WGS sequence"/>
</dbReference>
<dbReference type="Gene3D" id="1.20.1280.50">
    <property type="match status" value="1"/>
</dbReference>
<organism evidence="1 2">
    <name type="scientific">Tetrapyrgos nigripes</name>
    <dbReference type="NCBI Taxonomy" id="182062"/>
    <lineage>
        <taxon>Eukaryota</taxon>
        <taxon>Fungi</taxon>
        <taxon>Dikarya</taxon>
        <taxon>Basidiomycota</taxon>
        <taxon>Agaricomycotina</taxon>
        <taxon>Agaricomycetes</taxon>
        <taxon>Agaricomycetidae</taxon>
        <taxon>Agaricales</taxon>
        <taxon>Marasmiineae</taxon>
        <taxon>Marasmiaceae</taxon>
        <taxon>Tetrapyrgos</taxon>
    </lineage>
</organism>
<keyword evidence="2" id="KW-1185">Reference proteome</keyword>
<dbReference type="SUPFAM" id="SSF52047">
    <property type="entry name" value="RNI-like"/>
    <property type="match status" value="1"/>
</dbReference>
<dbReference type="EMBL" id="JAACJM010000198">
    <property type="protein sequence ID" value="KAF5338237.1"/>
    <property type="molecule type" value="Genomic_DNA"/>
</dbReference>
<reference evidence="1 2" key="1">
    <citation type="journal article" date="2020" name="ISME J.">
        <title>Uncovering the hidden diversity of litter-decomposition mechanisms in mushroom-forming fungi.</title>
        <authorList>
            <person name="Floudas D."/>
            <person name="Bentzer J."/>
            <person name="Ahren D."/>
            <person name="Johansson T."/>
            <person name="Persson P."/>
            <person name="Tunlid A."/>
        </authorList>
    </citation>
    <scope>NUCLEOTIDE SEQUENCE [LARGE SCALE GENOMIC DNA]</scope>
    <source>
        <strain evidence="1 2">CBS 291.85</strain>
    </source>
</reference>
<protein>
    <recommendedName>
        <fullName evidence="3">F-box domain-containing protein</fullName>
    </recommendedName>
</protein>